<evidence type="ECO:0000313" key="17">
    <source>
        <dbReference type="Proteomes" id="UP001372338"/>
    </source>
</evidence>
<dbReference type="InterPro" id="IPR000719">
    <property type="entry name" value="Prot_kinase_dom"/>
</dbReference>
<organism evidence="16 17">
    <name type="scientific">Crotalaria pallida</name>
    <name type="common">Smooth rattlebox</name>
    <name type="synonym">Crotalaria striata</name>
    <dbReference type="NCBI Taxonomy" id="3830"/>
    <lineage>
        <taxon>Eukaryota</taxon>
        <taxon>Viridiplantae</taxon>
        <taxon>Streptophyta</taxon>
        <taxon>Embryophyta</taxon>
        <taxon>Tracheophyta</taxon>
        <taxon>Spermatophyta</taxon>
        <taxon>Magnoliopsida</taxon>
        <taxon>eudicotyledons</taxon>
        <taxon>Gunneridae</taxon>
        <taxon>Pentapetalae</taxon>
        <taxon>rosids</taxon>
        <taxon>fabids</taxon>
        <taxon>Fabales</taxon>
        <taxon>Fabaceae</taxon>
        <taxon>Papilionoideae</taxon>
        <taxon>50 kb inversion clade</taxon>
        <taxon>genistoids sensu lato</taxon>
        <taxon>core genistoids</taxon>
        <taxon>Crotalarieae</taxon>
        <taxon>Crotalaria</taxon>
    </lineage>
</organism>
<dbReference type="PANTHER" id="PTHR27002">
    <property type="entry name" value="RECEPTOR-LIKE SERINE/THREONINE-PROTEIN KINASE SD1-8"/>
    <property type="match status" value="1"/>
</dbReference>
<feature type="transmembrane region" description="Helical" evidence="13">
    <location>
        <begin position="388"/>
        <end position="412"/>
    </location>
</feature>
<keyword evidence="2" id="KW-0723">Serine/threonine-protein kinase</keyword>
<dbReference type="SUPFAM" id="SSF56112">
    <property type="entry name" value="Protein kinase-like (PK-like)"/>
    <property type="match status" value="2"/>
</dbReference>
<evidence type="ECO:0000256" key="13">
    <source>
        <dbReference type="SAM" id="Phobius"/>
    </source>
</evidence>
<dbReference type="GO" id="GO:0004674">
    <property type="term" value="F:protein serine/threonine kinase activity"/>
    <property type="evidence" value="ECO:0007669"/>
    <property type="project" value="UniProtKB-KW"/>
</dbReference>
<feature type="signal peptide" evidence="14">
    <location>
        <begin position="1"/>
        <end position="20"/>
    </location>
</feature>
<dbReference type="InterPro" id="IPR001245">
    <property type="entry name" value="Ser-Thr/Tyr_kinase_cat_dom"/>
</dbReference>
<evidence type="ECO:0000256" key="10">
    <source>
        <dbReference type="ARBA" id="ARBA00047899"/>
    </source>
</evidence>
<keyword evidence="6" id="KW-0418">Kinase</keyword>
<keyword evidence="4 14" id="KW-0732">Signal</keyword>
<dbReference type="EC" id="2.7.11.1" evidence="1"/>
<feature type="binding site" evidence="12">
    <location>
        <position position="148"/>
    </location>
    <ligand>
        <name>ATP</name>
        <dbReference type="ChEBI" id="CHEBI:30616"/>
    </ligand>
</feature>
<reference evidence="16 17" key="1">
    <citation type="submission" date="2024-01" db="EMBL/GenBank/DDBJ databases">
        <title>The genomes of 5 underutilized Papilionoideae crops provide insights into root nodulation and disease resistanc.</title>
        <authorList>
            <person name="Yuan L."/>
        </authorList>
    </citation>
    <scope>NUCLEOTIDE SEQUENCE [LARGE SCALE GENOMIC DNA]</scope>
    <source>
        <strain evidence="16">ZHUSHIDOU_FW_LH</strain>
        <tissue evidence="16">Leaf</tissue>
    </source>
</reference>
<keyword evidence="9" id="KW-0325">Glycoprotein</keyword>
<keyword evidence="13" id="KW-1133">Transmembrane helix</keyword>
<keyword evidence="3" id="KW-0808">Transferase</keyword>
<evidence type="ECO:0000256" key="5">
    <source>
        <dbReference type="ARBA" id="ARBA00022741"/>
    </source>
</evidence>
<dbReference type="GO" id="GO:0005524">
    <property type="term" value="F:ATP binding"/>
    <property type="evidence" value="ECO:0007669"/>
    <property type="project" value="UniProtKB-UniRule"/>
</dbReference>
<dbReference type="EMBL" id="JAYWIO010000006">
    <property type="protein sequence ID" value="KAK7257264.1"/>
    <property type="molecule type" value="Genomic_DNA"/>
</dbReference>
<dbReference type="CDD" id="cd14066">
    <property type="entry name" value="STKc_IRAK"/>
    <property type="match status" value="1"/>
</dbReference>
<feature type="domain" description="Protein kinase" evidence="15">
    <location>
        <begin position="455"/>
        <end position="732"/>
    </location>
</feature>
<comment type="caution">
    <text evidence="16">The sequence shown here is derived from an EMBL/GenBank/DDBJ whole genome shotgun (WGS) entry which is preliminary data.</text>
</comment>
<evidence type="ECO:0000256" key="8">
    <source>
        <dbReference type="ARBA" id="ARBA00023157"/>
    </source>
</evidence>
<dbReference type="GO" id="GO:0005886">
    <property type="term" value="C:plasma membrane"/>
    <property type="evidence" value="ECO:0007669"/>
    <property type="project" value="TreeGrafter"/>
</dbReference>
<dbReference type="SMART" id="SM00220">
    <property type="entry name" value="S_TKc"/>
    <property type="match status" value="2"/>
</dbReference>
<keyword evidence="5 12" id="KW-0547">Nucleotide-binding</keyword>
<keyword evidence="13" id="KW-0472">Membrane</keyword>
<sequence>MTVLFLANLLLLFFSQISSSTDIINQFHSLPDNGSTLDLYVRVAASEIDAKEGHSKKKVAVLVPLLLLLVLAFVFTYIYMRKRKLRGNTLDKRKDERHDEEDLELPLFDLATIICATRDFSCEKRLGQGGFGTVYKGTLPDGQEIAVKRLSHNSGQGTKEFKNEVILCAKLQHRNLVKVLGCCIQGEEKLLVYEYMPNKSLDSFLFDSSQSELLDWSKRINIVFGIARGLLYLHHDSRLRIIHRDLKASNILLDSELNPKISDFGMARMFSGNETEGNTRIVVGTYGYMAPEYAINGLFSIKSDVFSFGVLLLEIVSGKKNRGAFSPDQGYNLLGHAWRLWKEDTPMKLIDACLHDNFTSSEFQGDGQDLYIRMDASELEDQDAHKKVLAIIVATTIATIIGMLFLACYLIYIVRRNINQNSEITEEDQHRGDREDDLDLPLLDHSTIVTATDNFSIENKIGKGGFGPVYKGRLASGKEIAVKRLSNSSGQGMTEFKNEVKLIAKLQHRNLVKLLGCCLQGEDRMLVYEYMPNRSLDWLIFDDTKSKLLDWPKRFNIINGIARGLLYLHQDSRLRIIHRDLKASNVLLDEKLNPKISDFGIARIFGGDQTEGNTKRVVGTYGYMAPEYAVDGLFSVKSDVFSFGILLLEIICGKRNRGFYLDDHYPNFVTHAWSLWKDGRASELIDSKIEDSCVLSEVLRCIHVSLLCVQQYPEDRPAMPHVVLMLGSETELADPKEPGFYVKKDSVAANYNSSRSEMITNEMTITLLEAR</sequence>
<dbReference type="PROSITE" id="PS50011">
    <property type="entry name" value="PROTEIN_KINASE_DOM"/>
    <property type="match status" value="2"/>
</dbReference>
<dbReference type="FunFam" id="1.10.510.10:FF:000060">
    <property type="entry name" value="G-type lectin S-receptor-like serine/threonine-protein kinase"/>
    <property type="match status" value="2"/>
</dbReference>
<feature type="transmembrane region" description="Helical" evidence="13">
    <location>
        <begin position="59"/>
        <end position="80"/>
    </location>
</feature>
<dbReference type="PROSITE" id="PS00108">
    <property type="entry name" value="PROTEIN_KINASE_ST"/>
    <property type="match status" value="2"/>
</dbReference>
<evidence type="ECO:0000256" key="2">
    <source>
        <dbReference type="ARBA" id="ARBA00022527"/>
    </source>
</evidence>
<evidence type="ECO:0000313" key="16">
    <source>
        <dbReference type="EMBL" id="KAK7257264.1"/>
    </source>
</evidence>
<dbReference type="PANTHER" id="PTHR27002:SF1085">
    <property type="entry name" value="RECEPTOR-LIKE SERINE_THREONINE-PROTEIN KINASE"/>
    <property type="match status" value="1"/>
</dbReference>
<evidence type="ECO:0000256" key="6">
    <source>
        <dbReference type="ARBA" id="ARBA00022777"/>
    </source>
</evidence>
<evidence type="ECO:0000256" key="9">
    <source>
        <dbReference type="ARBA" id="ARBA00023180"/>
    </source>
</evidence>
<dbReference type="PROSITE" id="PS00107">
    <property type="entry name" value="PROTEIN_KINASE_ATP"/>
    <property type="match status" value="1"/>
</dbReference>
<dbReference type="FunFam" id="3.30.200.20:FF:000195">
    <property type="entry name" value="G-type lectin S-receptor-like serine/threonine-protein kinase"/>
    <property type="match status" value="2"/>
</dbReference>
<proteinExistence type="predicted"/>
<protein>
    <recommendedName>
        <fullName evidence="1">non-specific serine/threonine protein kinase</fullName>
        <ecNumber evidence="1">2.7.11.1</ecNumber>
    </recommendedName>
</protein>
<evidence type="ECO:0000256" key="14">
    <source>
        <dbReference type="SAM" id="SignalP"/>
    </source>
</evidence>
<dbReference type="Gene3D" id="1.10.510.10">
    <property type="entry name" value="Transferase(Phosphotransferase) domain 1"/>
    <property type="match status" value="2"/>
</dbReference>
<keyword evidence="8" id="KW-1015">Disulfide bond</keyword>
<dbReference type="InterPro" id="IPR008271">
    <property type="entry name" value="Ser/Thr_kinase_AS"/>
</dbReference>
<evidence type="ECO:0000256" key="12">
    <source>
        <dbReference type="PROSITE-ProRule" id="PRU10141"/>
    </source>
</evidence>
<evidence type="ECO:0000256" key="1">
    <source>
        <dbReference type="ARBA" id="ARBA00012513"/>
    </source>
</evidence>
<name>A0AAN9EGV6_CROPI</name>
<dbReference type="InterPro" id="IPR011009">
    <property type="entry name" value="Kinase-like_dom_sf"/>
</dbReference>
<feature type="chain" id="PRO_5042873074" description="non-specific serine/threonine protein kinase" evidence="14">
    <location>
        <begin position="21"/>
        <end position="771"/>
    </location>
</feature>
<evidence type="ECO:0000259" key="15">
    <source>
        <dbReference type="PROSITE" id="PS50011"/>
    </source>
</evidence>
<evidence type="ECO:0000256" key="4">
    <source>
        <dbReference type="ARBA" id="ARBA00022729"/>
    </source>
</evidence>
<dbReference type="Pfam" id="PF07714">
    <property type="entry name" value="PK_Tyr_Ser-Thr"/>
    <property type="match status" value="2"/>
</dbReference>
<comment type="catalytic activity">
    <reaction evidence="10">
        <text>L-threonyl-[protein] + ATP = O-phospho-L-threonyl-[protein] + ADP + H(+)</text>
        <dbReference type="Rhea" id="RHEA:46608"/>
        <dbReference type="Rhea" id="RHEA-COMP:11060"/>
        <dbReference type="Rhea" id="RHEA-COMP:11605"/>
        <dbReference type="ChEBI" id="CHEBI:15378"/>
        <dbReference type="ChEBI" id="CHEBI:30013"/>
        <dbReference type="ChEBI" id="CHEBI:30616"/>
        <dbReference type="ChEBI" id="CHEBI:61977"/>
        <dbReference type="ChEBI" id="CHEBI:456216"/>
        <dbReference type="EC" id="2.7.11.1"/>
    </reaction>
</comment>
<feature type="domain" description="Protein kinase" evidence="15">
    <location>
        <begin position="120"/>
        <end position="388"/>
    </location>
</feature>
<dbReference type="AlphaFoldDB" id="A0AAN9EGV6"/>
<keyword evidence="17" id="KW-1185">Reference proteome</keyword>
<keyword evidence="7 12" id="KW-0067">ATP-binding</keyword>
<dbReference type="InterPro" id="IPR017441">
    <property type="entry name" value="Protein_kinase_ATP_BS"/>
</dbReference>
<evidence type="ECO:0000256" key="3">
    <source>
        <dbReference type="ARBA" id="ARBA00022679"/>
    </source>
</evidence>
<gene>
    <name evidence="16" type="ORF">RIF29_31112</name>
</gene>
<evidence type="ECO:0000256" key="11">
    <source>
        <dbReference type="ARBA" id="ARBA00048679"/>
    </source>
</evidence>
<dbReference type="Proteomes" id="UP001372338">
    <property type="component" value="Unassembled WGS sequence"/>
</dbReference>
<accession>A0AAN9EGV6</accession>
<evidence type="ECO:0000256" key="7">
    <source>
        <dbReference type="ARBA" id="ARBA00022840"/>
    </source>
</evidence>
<comment type="catalytic activity">
    <reaction evidence="11">
        <text>L-seryl-[protein] + ATP = O-phospho-L-seryl-[protein] + ADP + H(+)</text>
        <dbReference type="Rhea" id="RHEA:17989"/>
        <dbReference type="Rhea" id="RHEA-COMP:9863"/>
        <dbReference type="Rhea" id="RHEA-COMP:11604"/>
        <dbReference type="ChEBI" id="CHEBI:15378"/>
        <dbReference type="ChEBI" id="CHEBI:29999"/>
        <dbReference type="ChEBI" id="CHEBI:30616"/>
        <dbReference type="ChEBI" id="CHEBI:83421"/>
        <dbReference type="ChEBI" id="CHEBI:456216"/>
        <dbReference type="EC" id="2.7.11.1"/>
    </reaction>
</comment>
<keyword evidence="13" id="KW-0812">Transmembrane</keyword>
<dbReference type="Gene3D" id="3.30.200.20">
    <property type="entry name" value="Phosphorylase Kinase, domain 1"/>
    <property type="match status" value="2"/>
</dbReference>